<evidence type="ECO:0000256" key="3">
    <source>
        <dbReference type="SAM" id="MobiDB-lite"/>
    </source>
</evidence>
<dbReference type="Pfam" id="PF00553">
    <property type="entry name" value="CBM_2"/>
    <property type="match status" value="1"/>
</dbReference>
<evidence type="ECO:0000259" key="5">
    <source>
        <dbReference type="PROSITE" id="PS51173"/>
    </source>
</evidence>
<feature type="signal peptide" evidence="4">
    <location>
        <begin position="1"/>
        <end position="31"/>
    </location>
</feature>
<dbReference type="PROSITE" id="PS51173">
    <property type="entry name" value="CBM2"/>
    <property type="match status" value="1"/>
</dbReference>
<feature type="region of interest" description="Disordered" evidence="3">
    <location>
        <begin position="128"/>
        <end position="193"/>
    </location>
</feature>
<gene>
    <name evidence="6" type="ORF">RND61_03740</name>
</gene>
<keyword evidence="2" id="KW-0119">Carbohydrate metabolism</keyword>
<keyword evidence="1 4" id="KW-0732">Signal</keyword>
<dbReference type="EMBL" id="JAWCTQ010000003">
    <property type="protein sequence ID" value="MDT9681192.1"/>
    <property type="molecule type" value="Genomic_DNA"/>
</dbReference>
<name>A0ABU3QEJ5_9ACTN</name>
<dbReference type="InterPro" id="IPR008965">
    <property type="entry name" value="CBM2/CBM3_carb-bd_dom_sf"/>
</dbReference>
<feature type="chain" id="PRO_5047101354" evidence="4">
    <location>
        <begin position="32"/>
        <end position="193"/>
    </location>
</feature>
<dbReference type="InterPro" id="IPR001919">
    <property type="entry name" value="CBD2"/>
</dbReference>
<proteinExistence type="predicted"/>
<feature type="domain" description="CBM2" evidence="5">
    <location>
        <begin position="26"/>
        <end position="145"/>
    </location>
</feature>
<protein>
    <submittedName>
        <fullName evidence="6">Cellulose binding domain-containing protein</fullName>
    </submittedName>
</protein>
<dbReference type="Proteomes" id="UP001250181">
    <property type="component" value="Unassembled WGS sequence"/>
</dbReference>
<dbReference type="Gene3D" id="2.60.40.290">
    <property type="match status" value="1"/>
</dbReference>
<sequence>MRHPPRAVSLSAGAALAPAGTVLAPADPASAAPTATSFRTPIRTVEHSAVGRWAGGFRGSVTITGNGSAPYGRSSGSVFPGGRWAARGRDVRWSPCGVPVTAADGSGHAVLGTGSGVTAGSIAPYSGSRPAPTAFTPNGTVRGAEPGGAADPSRPPATGGEPPVPSMRGDEPFDQNGATRRLLGANRSAGESP</sequence>
<evidence type="ECO:0000313" key="7">
    <source>
        <dbReference type="Proteomes" id="UP001250181"/>
    </source>
</evidence>
<dbReference type="SUPFAM" id="SSF49384">
    <property type="entry name" value="Carbohydrate-binding domain"/>
    <property type="match status" value="1"/>
</dbReference>
<evidence type="ECO:0000256" key="4">
    <source>
        <dbReference type="SAM" id="SignalP"/>
    </source>
</evidence>
<evidence type="ECO:0000256" key="1">
    <source>
        <dbReference type="ARBA" id="ARBA00022729"/>
    </source>
</evidence>
<organism evidence="6 7">
    <name type="scientific">Streptomyces tamarix</name>
    <dbReference type="NCBI Taxonomy" id="3078565"/>
    <lineage>
        <taxon>Bacteria</taxon>
        <taxon>Bacillati</taxon>
        <taxon>Actinomycetota</taxon>
        <taxon>Actinomycetes</taxon>
        <taxon>Kitasatosporales</taxon>
        <taxon>Streptomycetaceae</taxon>
        <taxon>Streptomyces</taxon>
    </lineage>
</organism>
<dbReference type="InterPro" id="IPR012291">
    <property type="entry name" value="CBM2_carb-bd_dom_sf"/>
</dbReference>
<keyword evidence="7" id="KW-1185">Reference proteome</keyword>
<evidence type="ECO:0000256" key="2">
    <source>
        <dbReference type="ARBA" id="ARBA00023326"/>
    </source>
</evidence>
<dbReference type="RefSeq" id="WP_315876201.1">
    <property type="nucleotide sequence ID" value="NZ_JAWCTQ010000003.1"/>
</dbReference>
<accession>A0ABU3QEJ5</accession>
<evidence type="ECO:0000313" key="6">
    <source>
        <dbReference type="EMBL" id="MDT9681192.1"/>
    </source>
</evidence>
<reference evidence="6 7" key="1">
    <citation type="submission" date="2023-09" db="EMBL/GenBank/DDBJ databases">
        <title>Streptomyces sp. nov.: A antagonism against Alternaria gaisen Producing Streptochlin, Isolated from Tamarix root soil.</title>
        <authorList>
            <person name="Chen Y."/>
        </authorList>
    </citation>
    <scope>NUCLEOTIDE SEQUENCE [LARGE SCALE GENOMIC DNA]</scope>
    <source>
        <strain evidence="6 7">TRM76323</strain>
    </source>
</reference>
<comment type="caution">
    <text evidence="6">The sequence shown here is derived from an EMBL/GenBank/DDBJ whole genome shotgun (WGS) entry which is preliminary data.</text>
</comment>
<keyword evidence="2" id="KW-0624">Polysaccharide degradation</keyword>